<protein>
    <submittedName>
        <fullName evidence="3">FAD dependent oxidoreductase</fullName>
    </submittedName>
</protein>
<name>A0A9P8Y004_9PEZI</name>
<dbReference type="PANTHER" id="PTHR13847:SF279">
    <property type="entry name" value="FAD DEPENDENT OXIDOREDUCTASE DOMAIN-CONTAINING PROTEIN-RELATED"/>
    <property type="match status" value="1"/>
</dbReference>
<evidence type="ECO:0000259" key="2">
    <source>
        <dbReference type="Pfam" id="PF01266"/>
    </source>
</evidence>
<sequence>MASTASTPGSPDAGPSPVPNSTQPFWRTELHELDNHRSTKDLPAEADIVIIGAGFSGAALAHYIHEDNASPPSVVILEAREACSGATGRNGGHVKPDVYFNVPKYIRKHGVKAAVEVANFEASQLRAVKELVEREKIDCEFTLTRACDVILHEAQAKEAEEAHEQLVKSGVADLRDVQYTSRKHAERVSGVKGALCAWTYTAGHIWPYKLVMHLLQGVVSKGANLQTHTPVAAVSGEPLSDGRWLVTTADRGAIKAKKVLFATNGYTAGLAPQFKDRIVPVRGICGRIIVPSGSPSSQEPAQDGTVTQNTKQAPFLPMTYGLRYGPGLYDYLIPRNDGSIIVGGTKQTWWHEKEHWYNVVDDSTLIEPALKEFEGLMQRRYIGWEDTGACVDRIWTGIMGYTSDSMPYVGHMPGKPGQMVLAGFNGHGMPLILLSAKGLTKMLMEGTTFEETGIPSPFKATQERLDNTGNAILEAVPASKPSAVL</sequence>
<dbReference type="AlphaFoldDB" id="A0A9P8Y004"/>
<dbReference type="PANTHER" id="PTHR13847">
    <property type="entry name" value="SARCOSINE DEHYDROGENASE-RELATED"/>
    <property type="match status" value="1"/>
</dbReference>
<proteinExistence type="predicted"/>
<dbReference type="GeneID" id="70184686"/>
<dbReference type="InterPro" id="IPR006076">
    <property type="entry name" value="FAD-dep_OxRdtase"/>
</dbReference>
<feature type="domain" description="FAD dependent oxidoreductase" evidence="2">
    <location>
        <begin position="47"/>
        <end position="441"/>
    </location>
</feature>
<gene>
    <name evidence="3" type="ORF">B0I36DRAFT_332612</name>
</gene>
<evidence type="ECO:0000313" key="4">
    <source>
        <dbReference type="Proteomes" id="UP000756346"/>
    </source>
</evidence>
<dbReference type="InterPro" id="IPR036188">
    <property type="entry name" value="FAD/NAD-bd_sf"/>
</dbReference>
<evidence type="ECO:0000256" key="1">
    <source>
        <dbReference type="SAM" id="MobiDB-lite"/>
    </source>
</evidence>
<dbReference type="GO" id="GO:0005737">
    <property type="term" value="C:cytoplasm"/>
    <property type="evidence" value="ECO:0007669"/>
    <property type="project" value="TreeGrafter"/>
</dbReference>
<dbReference type="Proteomes" id="UP000756346">
    <property type="component" value="Unassembled WGS sequence"/>
</dbReference>
<keyword evidence="4" id="KW-1185">Reference proteome</keyword>
<dbReference type="SUPFAM" id="SSF51905">
    <property type="entry name" value="FAD/NAD(P)-binding domain"/>
    <property type="match status" value="1"/>
</dbReference>
<dbReference type="OrthoDB" id="429143at2759"/>
<comment type="caution">
    <text evidence="3">The sequence shown here is derived from an EMBL/GenBank/DDBJ whole genome shotgun (WGS) entry which is preliminary data.</text>
</comment>
<evidence type="ECO:0000313" key="3">
    <source>
        <dbReference type="EMBL" id="KAH7025170.1"/>
    </source>
</evidence>
<organism evidence="3 4">
    <name type="scientific">Microdochium trichocladiopsis</name>
    <dbReference type="NCBI Taxonomy" id="1682393"/>
    <lineage>
        <taxon>Eukaryota</taxon>
        <taxon>Fungi</taxon>
        <taxon>Dikarya</taxon>
        <taxon>Ascomycota</taxon>
        <taxon>Pezizomycotina</taxon>
        <taxon>Sordariomycetes</taxon>
        <taxon>Xylariomycetidae</taxon>
        <taxon>Xylariales</taxon>
        <taxon>Microdochiaceae</taxon>
        <taxon>Microdochium</taxon>
    </lineage>
</organism>
<feature type="region of interest" description="Disordered" evidence="1">
    <location>
        <begin position="1"/>
        <end position="24"/>
    </location>
</feature>
<reference evidence="3" key="1">
    <citation type="journal article" date="2021" name="Nat. Commun.">
        <title>Genetic determinants of endophytism in the Arabidopsis root mycobiome.</title>
        <authorList>
            <person name="Mesny F."/>
            <person name="Miyauchi S."/>
            <person name="Thiergart T."/>
            <person name="Pickel B."/>
            <person name="Atanasova L."/>
            <person name="Karlsson M."/>
            <person name="Huettel B."/>
            <person name="Barry K.W."/>
            <person name="Haridas S."/>
            <person name="Chen C."/>
            <person name="Bauer D."/>
            <person name="Andreopoulos W."/>
            <person name="Pangilinan J."/>
            <person name="LaButti K."/>
            <person name="Riley R."/>
            <person name="Lipzen A."/>
            <person name="Clum A."/>
            <person name="Drula E."/>
            <person name="Henrissat B."/>
            <person name="Kohler A."/>
            <person name="Grigoriev I.V."/>
            <person name="Martin F.M."/>
            <person name="Hacquard S."/>
        </authorList>
    </citation>
    <scope>NUCLEOTIDE SEQUENCE</scope>
    <source>
        <strain evidence="3">MPI-CAGE-CH-0230</strain>
    </source>
</reference>
<accession>A0A9P8Y004</accession>
<dbReference type="Pfam" id="PF01266">
    <property type="entry name" value="DAO"/>
    <property type="match status" value="1"/>
</dbReference>
<dbReference type="RefSeq" id="XP_046008718.1">
    <property type="nucleotide sequence ID" value="XM_046155140.1"/>
</dbReference>
<dbReference type="EMBL" id="JAGTJQ010000009">
    <property type="protein sequence ID" value="KAH7025170.1"/>
    <property type="molecule type" value="Genomic_DNA"/>
</dbReference>
<dbReference type="Gene3D" id="3.30.9.10">
    <property type="entry name" value="D-Amino Acid Oxidase, subunit A, domain 2"/>
    <property type="match status" value="1"/>
</dbReference>
<dbReference type="Gene3D" id="3.50.50.60">
    <property type="entry name" value="FAD/NAD(P)-binding domain"/>
    <property type="match status" value="1"/>
</dbReference>